<dbReference type="Pfam" id="PF00686">
    <property type="entry name" value="CBM_20"/>
    <property type="match status" value="1"/>
</dbReference>
<dbReference type="Pfam" id="PF00128">
    <property type="entry name" value="Alpha-amylase"/>
    <property type="match status" value="1"/>
</dbReference>
<dbReference type="Gene3D" id="2.40.30.140">
    <property type="match status" value="1"/>
</dbReference>
<dbReference type="Gene3D" id="3.20.20.80">
    <property type="entry name" value="Glycosidases"/>
    <property type="match status" value="1"/>
</dbReference>
<dbReference type="RefSeq" id="WP_252588460.1">
    <property type="nucleotide sequence ID" value="NZ_JAMWYS010000043.1"/>
</dbReference>
<gene>
    <name evidence="3" type="ORF">NF867_13125</name>
</gene>
<dbReference type="GO" id="GO:0004556">
    <property type="term" value="F:alpha-amylase activity"/>
    <property type="evidence" value="ECO:0007669"/>
    <property type="project" value="UniProtKB-EC"/>
</dbReference>
<reference evidence="3" key="1">
    <citation type="submission" date="2022-06" db="EMBL/GenBank/DDBJ databases">
        <title>Solitalea sp. MAHUQ-68 isolated from rhizospheric soil.</title>
        <authorList>
            <person name="Huq M.A."/>
        </authorList>
    </citation>
    <scope>NUCLEOTIDE SEQUENCE</scope>
    <source>
        <strain evidence="3">MAHUQ-68</strain>
    </source>
</reference>
<dbReference type="InterPro" id="IPR002044">
    <property type="entry name" value="CBM20"/>
</dbReference>
<dbReference type="Gene3D" id="2.60.40.1180">
    <property type="entry name" value="Golgi alpha-mannosidase II"/>
    <property type="match status" value="1"/>
</dbReference>
<dbReference type="SUPFAM" id="SSF51011">
    <property type="entry name" value="Glycosyl hydrolase domain"/>
    <property type="match status" value="1"/>
</dbReference>
<dbReference type="Gene3D" id="2.60.40.10">
    <property type="entry name" value="Immunoglobulins"/>
    <property type="match status" value="1"/>
</dbReference>
<feature type="domain" description="CBM20" evidence="2">
    <location>
        <begin position="521"/>
        <end position="620"/>
    </location>
</feature>
<dbReference type="NCBIfam" id="NF006969">
    <property type="entry name" value="PRK09441.1-2"/>
    <property type="match status" value="1"/>
</dbReference>
<dbReference type="GO" id="GO:0005975">
    <property type="term" value="P:carbohydrate metabolic process"/>
    <property type="evidence" value="ECO:0007669"/>
    <property type="project" value="InterPro"/>
</dbReference>
<dbReference type="SMART" id="SM00642">
    <property type="entry name" value="Aamy"/>
    <property type="match status" value="1"/>
</dbReference>
<keyword evidence="3" id="KW-0326">Glycosidase</keyword>
<dbReference type="EMBL" id="JAMWYS010000043">
    <property type="protein sequence ID" value="MCO4293807.1"/>
    <property type="molecule type" value="Genomic_DNA"/>
</dbReference>
<dbReference type="PROSITE" id="PS51166">
    <property type="entry name" value="CBM20"/>
    <property type="match status" value="1"/>
</dbReference>
<name>A0A9X2F323_9SPHI</name>
<keyword evidence="4" id="KW-1185">Reference proteome</keyword>
<dbReference type="InterPro" id="IPR013780">
    <property type="entry name" value="Glyco_hydro_b"/>
</dbReference>
<evidence type="ECO:0000259" key="2">
    <source>
        <dbReference type="PROSITE" id="PS51166"/>
    </source>
</evidence>
<dbReference type="Pfam" id="PF09154">
    <property type="entry name" value="Alpha-amy_C_pro"/>
    <property type="match status" value="1"/>
</dbReference>
<dbReference type="SUPFAM" id="SSF51445">
    <property type="entry name" value="(Trans)glycosidases"/>
    <property type="match status" value="1"/>
</dbReference>
<dbReference type="GO" id="GO:2001070">
    <property type="term" value="F:starch binding"/>
    <property type="evidence" value="ECO:0007669"/>
    <property type="project" value="InterPro"/>
</dbReference>
<evidence type="ECO:0000313" key="3">
    <source>
        <dbReference type="EMBL" id="MCO4293807.1"/>
    </source>
</evidence>
<evidence type="ECO:0000256" key="1">
    <source>
        <dbReference type="SAM" id="MobiDB-lite"/>
    </source>
</evidence>
<dbReference type="CDD" id="cd11318">
    <property type="entry name" value="AmyAc_bac_fung_AmyA"/>
    <property type="match status" value="1"/>
</dbReference>
<keyword evidence="3" id="KW-0378">Hydrolase</keyword>
<proteinExistence type="predicted"/>
<dbReference type="InterPro" id="IPR013784">
    <property type="entry name" value="Carb-bd-like_fold"/>
</dbReference>
<dbReference type="SUPFAM" id="SSF49452">
    <property type="entry name" value="Starch-binding domain-like"/>
    <property type="match status" value="1"/>
</dbReference>
<dbReference type="InterPro" id="IPR017853">
    <property type="entry name" value="GH"/>
</dbReference>
<dbReference type="InterPro" id="IPR013783">
    <property type="entry name" value="Ig-like_fold"/>
</dbReference>
<dbReference type="InterPro" id="IPR015237">
    <property type="entry name" value="Alpha-amylase_C_pro"/>
</dbReference>
<dbReference type="Proteomes" id="UP001155182">
    <property type="component" value="Unassembled WGS sequence"/>
</dbReference>
<organism evidence="3 4">
    <name type="scientific">Solitalea agri</name>
    <dbReference type="NCBI Taxonomy" id="2953739"/>
    <lineage>
        <taxon>Bacteria</taxon>
        <taxon>Pseudomonadati</taxon>
        <taxon>Bacteroidota</taxon>
        <taxon>Sphingobacteriia</taxon>
        <taxon>Sphingobacteriales</taxon>
        <taxon>Sphingobacteriaceae</taxon>
        <taxon>Solitalea</taxon>
    </lineage>
</organism>
<comment type="caution">
    <text evidence="3">The sequence shown here is derived from an EMBL/GenBank/DDBJ whole genome shotgun (WGS) entry which is preliminary data.</text>
</comment>
<feature type="region of interest" description="Disordered" evidence="1">
    <location>
        <begin position="600"/>
        <end position="620"/>
    </location>
</feature>
<accession>A0A9X2F323</accession>
<dbReference type="SMART" id="SM01065">
    <property type="entry name" value="CBM_2"/>
    <property type="match status" value="1"/>
</dbReference>
<sequence>MKKNLMQNCITVSPARERLVMQLFKQTSLILGLFITLNFSLSSCKKDLELITKADLNQEISKPNSSKSTEAVPGQTGVMMQGFYWDVPMTTPAGSWWQNLQAKATELSQAGITAIWIPPANKGGSVYDVGYGVYDHYDLGEFNQKGTVATRYGTLGQLQSAISALHQNNIGVYEDIVMNHMMNADYSETVNGKTVWTGFNFPGRNNTYSSFTWNHNNFNAVDQSGWIMFNNWDFQPYNNGDFYDGLMGCEIRFSDAAQRNEMVTWGNWITQKLSLDGYRLDAVKHIHTPFLNQWLDNVKGARFAVGECWSNDIQNLQNYVSSTGGRMSLFDVPLHYTFKAMSDGNGSWDMRGLQFAGFTEANGDLSVPFVDNHDTDAPSGALRSPIVNLKMLAYSYILLRHKGYPCVYYRDYYEYGLGNQIKKLIEIRKNNAYGAANEYTSVNDADVYAYSRAGDATHKGLLMLLNDGSNAASKGITTPFPNATLTDKTGNTAGTVTTNASGYGVFPVNGRSYAVWVPNSTGGGSNTAVTFNITFSNTVSGQDLYIVGSIPALGSWNTANAVKMTCPAWPAWTQTISLPTGQYIEYKYIRKDASGNVLWEPGSNKNITPAGSSQTRNDTW</sequence>
<feature type="compositionally biased region" description="Polar residues" evidence="1">
    <location>
        <begin position="603"/>
        <end position="620"/>
    </location>
</feature>
<dbReference type="PANTHER" id="PTHR43447">
    <property type="entry name" value="ALPHA-AMYLASE"/>
    <property type="match status" value="1"/>
</dbReference>
<dbReference type="EC" id="3.2.1.1" evidence="3"/>
<dbReference type="AlphaFoldDB" id="A0A9X2F323"/>
<evidence type="ECO:0000313" key="4">
    <source>
        <dbReference type="Proteomes" id="UP001155182"/>
    </source>
</evidence>
<protein>
    <submittedName>
        <fullName evidence="3">Alpha-amylase</fullName>
        <ecNumber evidence="3">3.2.1.1</ecNumber>
    </submittedName>
</protein>
<dbReference type="InterPro" id="IPR006047">
    <property type="entry name" value="GH13_cat_dom"/>
</dbReference>